<proteinExistence type="inferred from homology"/>
<dbReference type="OrthoDB" id="9972196at2759"/>
<dbReference type="Gene3D" id="2.130.10.10">
    <property type="entry name" value="YVTN repeat-like/Quinoprotein amine dehydrogenase"/>
    <property type="match status" value="1"/>
</dbReference>
<organism evidence="2 3">
    <name type="scientific">Seminavis robusta</name>
    <dbReference type="NCBI Taxonomy" id="568900"/>
    <lineage>
        <taxon>Eukaryota</taxon>
        <taxon>Sar</taxon>
        <taxon>Stramenopiles</taxon>
        <taxon>Ochrophyta</taxon>
        <taxon>Bacillariophyta</taxon>
        <taxon>Bacillariophyceae</taxon>
        <taxon>Bacillariophycidae</taxon>
        <taxon>Naviculales</taxon>
        <taxon>Naviculaceae</taxon>
        <taxon>Seminavis</taxon>
    </lineage>
</organism>
<sequence>MSNTTVLIHVGTCFGDDDSPTKAVLRLSLATDTGILSEAGKPISIDGGINPGWISRYVKSNSGHVVYIGLEDDPGTAQAFELDGSNLKPLGSPLSSEGRHPCYCQLDTSGKWLFAANYSSGTVSVLPVQQDGSLGKPTDSKTLEGPLQADLQDRQEASHAHCIIPHPTNKFVVACDLGLSKVFVFGFDAERGLLSNDDGTRHLTMPADAGCRHCCWDATGETLFVVNELNYTLTAASFDVETGILKEVRSVYLLRDGDKADRAHHRGASDIALHPNGNFVYVGCRSPSPGVICILQVQGKGKDCQLSVVGHESTRGEVPRNFKLIRDGTWFVVGNQEGKNVVSYAVNSNNGMLEFKSEISTAPYKACNIASPDALNA</sequence>
<dbReference type="EMBL" id="CAICTM010000242">
    <property type="protein sequence ID" value="CAB9505781.1"/>
    <property type="molecule type" value="Genomic_DNA"/>
</dbReference>
<name>A0A9N8H952_9STRA</name>
<dbReference type="SUPFAM" id="SSF51004">
    <property type="entry name" value="C-terminal (heme d1) domain of cytochrome cd1-nitrite reductase"/>
    <property type="match status" value="1"/>
</dbReference>
<evidence type="ECO:0000256" key="1">
    <source>
        <dbReference type="ARBA" id="ARBA00005564"/>
    </source>
</evidence>
<dbReference type="InterPro" id="IPR019405">
    <property type="entry name" value="Lactonase_7-beta_prop"/>
</dbReference>
<dbReference type="InterPro" id="IPR011048">
    <property type="entry name" value="Haem_d1_sf"/>
</dbReference>
<accession>A0A9N8H952</accession>
<comment type="caution">
    <text evidence="2">The sequence shown here is derived from an EMBL/GenBank/DDBJ whole genome shotgun (WGS) entry which is preliminary data.</text>
</comment>
<protein>
    <submittedName>
        <fullName evidence="2">6-phosphogluconolactonase</fullName>
    </submittedName>
</protein>
<dbReference type="InterPro" id="IPR050282">
    <property type="entry name" value="Cycloisomerase_2"/>
</dbReference>
<dbReference type="GO" id="GO:0017057">
    <property type="term" value="F:6-phosphogluconolactonase activity"/>
    <property type="evidence" value="ECO:0007669"/>
    <property type="project" value="TreeGrafter"/>
</dbReference>
<dbReference type="InterPro" id="IPR015943">
    <property type="entry name" value="WD40/YVTN_repeat-like_dom_sf"/>
</dbReference>
<dbReference type="Proteomes" id="UP001153069">
    <property type="component" value="Unassembled WGS sequence"/>
</dbReference>
<reference evidence="2" key="1">
    <citation type="submission" date="2020-06" db="EMBL/GenBank/DDBJ databases">
        <authorList>
            <consortium name="Plant Systems Biology data submission"/>
        </authorList>
    </citation>
    <scope>NUCLEOTIDE SEQUENCE</scope>
    <source>
        <strain evidence="2">D6</strain>
    </source>
</reference>
<gene>
    <name evidence="2" type="ORF">SEMRO_243_G096920.1</name>
</gene>
<keyword evidence="3" id="KW-1185">Reference proteome</keyword>
<dbReference type="PANTHER" id="PTHR30344">
    <property type="entry name" value="6-PHOSPHOGLUCONOLACTONASE-RELATED"/>
    <property type="match status" value="1"/>
</dbReference>
<dbReference type="AlphaFoldDB" id="A0A9N8H952"/>
<evidence type="ECO:0000313" key="2">
    <source>
        <dbReference type="EMBL" id="CAB9505781.1"/>
    </source>
</evidence>
<dbReference type="Pfam" id="PF10282">
    <property type="entry name" value="Lactonase"/>
    <property type="match status" value="1"/>
</dbReference>
<dbReference type="GO" id="GO:0005829">
    <property type="term" value="C:cytosol"/>
    <property type="evidence" value="ECO:0007669"/>
    <property type="project" value="TreeGrafter"/>
</dbReference>
<comment type="similarity">
    <text evidence="1">Belongs to the cycloisomerase 2 family.</text>
</comment>
<dbReference type="PANTHER" id="PTHR30344:SF1">
    <property type="entry name" value="6-PHOSPHOGLUCONOLACTONASE"/>
    <property type="match status" value="1"/>
</dbReference>
<evidence type="ECO:0000313" key="3">
    <source>
        <dbReference type="Proteomes" id="UP001153069"/>
    </source>
</evidence>